<dbReference type="GO" id="GO:0000150">
    <property type="term" value="F:DNA strand exchange activity"/>
    <property type="evidence" value="ECO:0007669"/>
    <property type="project" value="InterPro"/>
</dbReference>
<dbReference type="CDD" id="cd00338">
    <property type="entry name" value="Ser_Recombinase"/>
    <property type="match status" value="1"/>
</dbReference>
<dbReference type="Gene3D" id="3.90.1750.20">
    <property type="entry name" value="Putative Large Serine Recombinase, Chain B, Domain 2"/>
    <property type="match status" value="1"/>
</dbReference>
<dbReference type="EMBL" id="MFLZ01000001">
    <property type="protein sequence ID" value="OGG80725.1"/>
    <property type="molecule type" value="Genomic_DNA"/>
</dbReference>
<comment type="caution">
    <text evidence="3">The sequence shown here is derived from an EMBL/GenBank/DDBJ whole genome shotgun (WGS) entry which is preliminary data.</text>
</comment>
<dbReference type="InterPro" id="IPR038109">
    <property type="entry name" value="DNA_bind_recomb_sf"/>
</dbReference>
<dbReference type="Pfam" id="PF07508">
    <property type="entry name" value="Recombinase"/>
    <property type="match status" value="1"/>
</dbReference>
<dbReference type="InterPro" id="IPR025827">
    <property type="entry name" value="Zn_ribbon_recom_dom"/>
</dbReference>
<dbReference type="PROSITE" id="PS51736">
    <property type="entry name" value="RECOMBINASES_3"/>
    <property type="match status" value="1"/>
</dbReference>
<feature type="domain" description="Resolvase/invertase-type recombinase catalytic" evidence="1">
    <location>
        <begin position="6"/>
        <end position="152"/>
    </location>
</feature>
<proteinExistence type="predicted"/>
<dbReference type="GO" id="GO:0003677">
    <property type="term" value="F:DNA binding"/>
    <property type="evidence" value="ECO:0007669"/>
    <property type="project" value="InterPro"/>
</dbReference>
<dbReference type="PROSITE" id="PS51737">
    <property type="entry name" value="RECOMBINASE_DNA_BIND"/>
    <property type="match status" value="1"/>
</dbReference>
<dbReference type="InterPro" id="IPR006119">
    <property type="entry name" value="Resolv_N"/>
</dbReference>
<dbReference type="SMART" id="SM00857">
    <property type="entry name" value="Resolvase"/>
    <property type="match status" value="1"/>
</dbReference>
<feature type="domain" description="Recombinase" evidence="2">
    <location>
        <begin position="159"/>
        <end position="265"/>
    </location>
</feature>
<evidence type="ECO:0000259" key="1">
    <source>
        <dbReference type="PROSITE" id="PS51736"/>
    </source>
</evidence>
<organism evidence="3 4">
    <name type="scientific">Candidatus Kaiserbacteria bacterium RIFCSPLOWO2_01_FULL_54_13</name>
    <dbReference type="NCBI Taxonomy" id="1798512"/>
    <lineage>
        <taxon>Bacteria</taxon>
        <taxon>Candidatus Kaiseribacteriota</taxon>
    </lineage>
</organism>
<name>A0A1F6F4A9_9BACT</name>
<feature type="non-terminal residue" evidence="3">
    <location>
        <position position="444"/>
    </location>
</feature>
<dbReference type="InterPro" id="IPR050639">
    <property type="entry name" value="SSR_resolvase"/>
</dbReference>
<evidence type="ECO:0000313" key="3">
    <source>
        <dbReference type="EMBL" id="OGG80725.1"/>
    </source>
</evidence>
<dbReference type="PANTHER" id="PTHR30461:SF23">
    <property type="entry name" value="DNA RECOMBINASE-RELATED"/>
    <property type="match status" value="1"/>
</dbReference>
<dbReference type="PANTHER" id="PTHR30461">
    <property type="entry name" value="DNA-INVERTASE FROM LAMBDOID PROPHAGE"/>
    <property type="match status" value="1"/>
</dbReference>
<dbReference type="Pfam" id="PF13408">
    <property type="entry name" value="Zn_ribbon_recom"/>
    <property type="match status" value="1"/>
</dbReference>
<sequence>MDSVRKFFIYTRKSTDTEDRQVRSISDQLAELKELAVKEQIDVVDIFVEKQTAKIPGRPVFDEMLLRVEAGEATGILAWHPDRLARNSVDGGKIIYLLDIGKITELKFPTFWCDPTPQGKFMLSIAFSQSKYYVDNLSENIKRGHRNKVKEGIWPQMSPLGYVNVKGAGIVPDEHIAPLIKKTFEVYATGNFTLRQLRDKFNELGLKRKSGKELAVSNYQQILKNPIYTGLMRYNGEIHEGKHEPIITKKLFDSVQEVMIRKSKPHSKGLKPFLYRGFFRCGECGCFITTETQKGHNYLRCTKRKNPCEQKYVREEIITSQIQEEIKKVSLPDDWAQWMIAENAKDRQSETQSSTLFADNTKAEISILDTKIEKLMTAYLENALSLEEYRVAKNVLVALKQLLKEKLSAFQQKANNRFELTERFLKTNNSNMELANEGTNEENL</sequence>
<dbReference type="Gene3D" id="3.40.50.1390">
    <property type="entry name" value="Resolvase, N-terminal catalytic domain"/>
    <property type="match status" value="1"/>
</dbReference>
<evidence type="ECO:0008006" key="5">
    <source>
        <dbReference type="Google" id="ProtNLM"/>
    </source>
</evidence>
<accession>A0A1F6F4A9</accession>
<dbReference type="SUPFAM" id="SSF53041">
    <property type="entry name" value="Resolvase-like"/>
    <property type="match status" value="1"/>
</dbReference>
<dbReference type="Proteomes" id="UP000177372">
    <property type="component" value="Unassembled WGS sequence"/>
</dbReference>
<dbReference type="AlphaFoldDB" id="A0A1F6F4A9"/>
<reference evidence="3 4" key="1">
    <citation type="journal article" date="2016" name="Nat. Commun.">
        <title>Thousands of microbial genomes shed light on interconnected biogeochemical processes in an aquifer system.</title>
        <authorList>
            <person name="Anantharaman K."/>
            <person name="Brown C.T."/>
            <person name="Hug L.A."/>
            <person name="Sharon I."/>
            <person name="Castelle C.J."/>
            <person name="Probst A.J."/>
            <person name="Thomas B.C."/>
            <person name="Singh A."/>
            <person name="Wilkins M.J."/>
            <person name="Karaoz U."/>
            <person name="Brodie E.L."/>
            <person name="Williams K.H."/>
            <person name="Hubbard S.S."/>
            <person name="Banfield J.F."/>
        </authorList>
    </citation>
    <scope>NUCLEOTIDE SEQUENCE [LARGE SCALE GENOMIC DNA]</scope>
</reference>
<gene>
    <name evidence="3" type="ORF">A3A39_00165</name>
</gene>
<dbReference type="InterPro" id="IPR036162">
    <property type="entry name" value="Resolvase-like_N_sf"/>
</dbReference>
<dbReference type="Pfam" id="PF00239">
    <property type="entry name" value="Resolvase"/>
    <property type="match status" value="1"/>
</dbReference>
<evidence type="ECO:0000259" key="2">
    <source>
        <dbReference type="PROSITE" id="PS51737"/>
    </source>
</evidence>
<dbReference type="InterPro" id="IPR011109">
    <property type="entry name" value="DNA_bind_recombinase_dom"/>
</dbReference>
<protein>
    <recommendedName>
        <fullName evidence="5">Recombinase domain-containing protein</fullName>
    </recommendedName>
</protein>
<evidence type="ECO:0000313" key="4">
    <source>
        <dbReference type="Proteomes" id="UP000177372"/>
    </source>
</evidence>